<dbReference type="AlphaFoldDB" id="A0A3N9Y296"/>
<dbReference type="PANTHER" id="PTHR30055:SF146">
    <property type="entry name" value="HTH-TYPE TRANSCRIPTIONAL DUAL REGULATOR CECR"/>
    <property type="match status" value="1"/>
</dbReference>
<dbReference type="InterPro" id="IPR050109">
    <property type="entry name" value="HTH-type_TetR-like_transc_reg"/>
</dbReference>
<dbReference type="GO" id="GO:0003700">
    <property type="term" value="F:DNA-binding transcription factor activity"/>
    <property type="evidence" value="ECO:0007669"/>
    <property type="project" value="TreeGrafter"/>
</dbReference>
<keyword evidence="1" id="KW-0805">Transcription regulation</keyword>
<dbReference type="SUPFAM" id="SSF46689">
    <property type="entry name" value="Homeodomain-like"/>
    <property type="match status" value="1"/>
</dbReference>
<evidence type="ECO:0000256" key="3">
    <source>
        <dbReference type="ARBA" id="ARBA00023163"/>
    </source>
</evidence>
<evidence type="ECO:0000313" key="7">
    <source>
        <dbReference type="Proteomes" id="UP000278981"/>
    </source>
</evidence>
<evidence type="ECO:0000256" key="4">
    <source>
        <dbReference type="PROSITE-ProRule" id="PRU00335"/>
    </source>
</evidence>
<evidence type="ECO:0000259" key="5">
    <source>
        <dbReference type="PROSITE" id="PS50977"/>
    </source>
</evidence>
<comment type="caution">
    <text evidence="6">The sequence shown here is derived from an EMBL/GenBank/DDBJ whole genome shotgun (WGS) entry which is preliminary data.</text>
</comment>
<dbReference type="Proteomes" id="UP000278981">
    <property type="component" value="Unassembled WGS sequence"/>
</dbReference>
<protein>
    <recommendedName>
        <fullName evidence="5">HTH tetR-type domain-containing protein</fullName>
    </recommendedName>
</protein>
<proteinExistence type="predicted"/>
<reference evidence="6 7" key="1">
    <citation type="submission" date="2018-04" db="EMBL/GenBank/DDBJ databases">
        <title>Micromonosporas from Atacama Desert.</title>
        <authorList>
            <person name="Carro L."/>
            <person name="Klenk H.-P."/>
            <person name="Goodfellow M."/>
        </authorList>
    </citation>
    <scope>NUCLEOTIDE SEQUENCE [LARGE SCALE GENOMIC DNA]</scope>
    <source>
        <strain evidence="6 7">LB19</strain>
    </source>
</reference>
<dbReference type="InterPro" id="IPR009057">
    <property type="entry name" value="Homeodomain-like_sf"/>
</dbReference>
<dbReference type="InterPro" id="IPR001647">
    <property type="entry name" value="HTH_TetR"/>
</dbReference>
<dbReference type="Pfam" id="PF00440">
    <property type="entry name" value="TetR_N"/>
    <property type="match status" value="1"/>
</dbReference>
<gene>
    <name evidence="6" type="ORF">DDE19_25625</name>
</gene>
<feature type="domain" description="HTH tetR-type" evidence="5">
    <location>
        <begin position="13"/>
        <end position="73"/>
    </location>
</feature>
<keyword evidence="2 4" id="KW-0238">DNA-binding</keyword>
<evidence type="ECO:0000313" key="6">
    <source>
        <dbReference type="EMBL" id="RQX13467.1"/>
    </source>
</evidence>
<feature type="DNA-binding region" description="H-T-H motif" evidence="4">
    <location>
        <begin position="36"/>
        <end position="55"/>
    </location>
</feature>
<sequence>MSSVSTVETNTEDPKRAAVLAAAVAVFGRYGFQKTSMEAVAKAAGISRPGLYLMFPNKEQLYRATMQGVMERAQHAMEACLADRSTSFDEQVVAGLDALMGSYIDTQMARDLNDLLENSEPQLGSMFHDYQVRAQAALRAHIDAVAPAGLLDEGRTADDVMDLLFSAALTWKSTSTSRDEFRDRLRRALRLLHR</sequence>
<dbReference type="PRINTS" id="PR00455">
    <property type="entry name" value="HTHTETR"/>
</dbReference>
<dbReference type="EMBL" id="QDGB01000325">
    <property type="protein sequence ID" value="RQX13467.1"/>
    <property type="molecule type" value="Genomic_DNA"/>
</dbReference>
<dbReference type="GO" id="GO:0045892">
    <property type="term" value="P:negative regulation of DNA-templated transcription"/>
    <property type="evidence" value="ECO:0007669"/>
    <property type="project" value="UniProtKB-ARBA"/>
</dbReference>
<dbReference type="PROSITE" id="PS50977">
    <property type="entry name" value="HTH_TETR_2"/>
    <property type="match status" value="1"/>
</dbReference>
<accession>A0A3N9Y296</accession>
<keyword evidence="3" id="KW-0804">Transcription</keyword>
<dbReference type="FunFam" id="1.10.10.60:FF:000141">
    <property type="entry name" value="TetR family transcriptional regulator"/>
    <property type="match status" value="1"/>
</dbReference>
<name>A0A3N9Y296_9ACTN</name>
<dbReference type="PANTHER" id="PTHR30055">
    <property type="entry name" value="HTH-TYPE TRANSCRIPTIONAL REGULATOR RUTR"/>
    <property type="match status" value="1"/>
</dbReference>
<organism evidence="6 7">
    <name type="scientific">Micromonospora ureilytica</name>
    <dbReference type="NCBI Taxonomy" id="709868"/>
    <lineage>
        <taxon>Bacteria</taxon>
        <taxon>Bacillati</taxon>
        <taxon>Actinomycetota</taxon>
        <taxon>Actinomycetes</taxon>
        <taxon>Micromonosporales</taxon>
        <taxon>Micromonosporaceae</taxon>
        <taxon>Micromonospora</taxon>
    </lineage>
</organism>
<dbReference type="Gene3D" id="1.10.357.10">
    <property type="entry name" value="Tetracycline Repressor, domain 2"/>
    <property type="match status" value="1"/>
</dbReference>
<evidence type="ECO:0000256" key="2">
    <source>
        <dbReference type="ARBA" id="ARBA00023125"/>
    </source>
</evidence>
<dbReference type="GO" id="GO:0000976">
    <property type="term" value="F:transcription cis-regulatory region binding"/>
    <property type="evidence" value="ECO:0007669"/>
    <property type="project" value="TreeGrafter"/>
</dbReference>
<evidence type="ECO:0000256" key="1">
    <source>
        <dbReference type="ARBA" id="ARBA00023015"/>
    </source>
</evidence>